<dbReference type="OrthoDB" id="10566194at2759"/>
<reference evidence="7" key="2">
    <citation type="submission" date="2020-06" db="EMBL/GenBank/DDBJ databases">
        <title>Helianthus annuus Genome sequencing and assembly Release 2.</title>
        <authorList>
            <person name="Gouzy J."/>
            <person name="Langlade N."/>
            <person name="Munos S."/>
        </authorList>
    </citation>
    <scope>NUCLEOTIDE SEQUENCE</scope>
    <source>
        <tissue evidence="7">Leaves</tissue>
    </source>
</reference>
<keyword evidence="8" id="KW-1185">Reference proteome</keyword>
<feature type="region of interest" description="Disordered" evidence="5">
    <location>
        <begin position="62"/>
        <end position="91"/>
    </location>
</feature>
<dbReference type="GO" id="GO:0003677">
    <property type="term" value="F:DNA binding"/>
    <property type="evidence" value="ECO:0007669"/>
    <property type="project" value="UniProtKB-KW"/>
</dbReference>
<dbReference type="SUPFAM" id="SSF101941">
    <property type="entry name" value="NAC domain"/>
    <property type="match status" value="1"/>
</dbReference>
<keyword evidence="4" id="KW-0539">Nucleus</keyword>
<dbReference type="GO" id="GO:0006355">
    <property type="term" value="P:regulation of DNA-templated transcription"/>
    <property type="evidence" value="ECO:0007669"/>
    <property type="project" value="InterPro"/>
</dbReference>
<evidence type="ECO:0000256" key="1">
    <source>
        <dbReference type="ARBA" id="ARBA00023015"/>
    </source>
</evidence>
<evidence type="ECO:0000256" key="5">
    <source>
        <dbReference type="SAM" id="MobiDB-lite"/>
    </source>
</evidence>
<keyword evidence="1" id="KW-0805">Transcription regulation</keyword>
<dbReference type="InterPro" id="IPR036093">
    <property type="entry name" value="NAC_dom_sf"/>
</dbReference>
<dbReference type="InterPro" id="IPR003441">
    <property type="entry name" value="NAC-dom"/>
</dbReference>
<proteinExistence type="predicted"/>
<comment type="caution">
    <text evidence="7">The sequence shown here is derived from an EMBL/GenBank/DDBJ whole genome shotgun (WGS) entry which is preliminary data.</text>
</comment>
<dbReference type="Gramene" id="mRNA:HanXRQr2_Chr11g0488721">
    <property type="protein sequence ID" value="mRNA:HanXRQr2_Chr11g0488721"/>
    <property type="gene ID" value="HanXRQr2_Chr11g0488721"/>
</dbReference>
<dbReference type="AlphaFoldDB" id="A0A9K3HNX7"/>
<keyword evidence="3" id="KW-0804">Transcription</keyword>
<dbReference type="EMBL" id="MNCJ02000326">
    <property type="protein sequence ID" value="KAF5781856.1"/>
    <property type="molecule type" value="Genomic_DNA"/>
</dbReference>
<protein>
    <submittedName>
        <fullName evidence="7">Transcription factor NAM family</fullName>
    </submittedName>
</protein>
<evidence type="ECO:0000259" key="6">
    <source>
        <dbReference type="PROSITE" id="PS51005"/>
    </source>
</evidence>
<accession>A0A9K3HNX7</accession>
<evidence type="ECO:0000256" key="2">
    <source>
        <dbReference type="ARBA" id="ARBA00023125"/>
    </source>
</evidence>
<feature type="compositionally biased region" description="Polar residues" evidence="5">
    <location>
        <begin position="62"/>
        <end position="73"/>
    </location>
</feature>
<reference evidence="7" key="1">
    <citation type="journal article" date="2017" name="Nature">
        <title>The sunflower genome provides insights into oil metabolism, flowering and Asterid evolution.</title>
        <authorList>
            <person name="Badouin H."/>
            <person name="Gouzy J."/>
            <person name="Grassa C.J."/>
            <person name="Murat F."/>
            <person name="Staton S.E."/>
            <person name="Cottret L."/>
            <person name="Lelandais-Briere C."/>
            <person name="Owens G.L."/>
            <person name="Carrere S."/>
            <person name="Mayjonade B."/>
            <person name="Legrand L."/>
            <person name="Gill N."/>
            <person name="Kane N.C."/>
            <person name="Bowers J.E."/>
            <person name="Hubner S."/>
            <person name="Bellec A."/>
            <person name="Berard A."/>
            <person name="Berges H."/>
            <person name="Blanchet N."/>
            <person name="Boniface M.C."/>
            <person name="Brunel D."/>
            <person name="Catrice O."/>
            <person name="Chaidir N."/>
            <person name="Claudel C."/>
            <person name="Donnadieu C."/>
            <person name="Faraut T."/>
            <person name="Fievet G."/>
            <person name="Helmstetter N."/>
            <person name="King M."/>
            <person name="Knapp S.J."/>
            <person name="Lai Z."/>
            <person name="Le Paslier M.C."/>
            <person name="Lippi Y."/>
            <person name="Lorenzon L."/>
            <person name="Mandel J.R."/>
            <person name="Marage G."/>
            <person name="Marchand G."/>
            <person name="Marquand E."/>
            <person name="Bret-Mestries E."/>
            <person name="Morien E."/>
            <person name="Nambeesan S."/>
            <person name="Nguyen T."/>
            <person name="Pegot-Espagnet P."/>
            <person name="Pouilly N."/>
            <person name="Raftis F."/>
            <person name="Sallet E."/>
            <person name="Schiex T."/>
            <person name="Thomas J."/>
            <person name="Vandecasteele C."/>
            <person name="Vares D."/>
            <person name="Vear F."/>
            <person name="Vautrin S."/>
            <person name="Crespi M."/>
            <person name="Mangin B."/>
            <person name="Burke J.M."/>
            <person name="Salse J."/>
            <person name="Munos S."/>
            <person name="Vincourt P."/>
            <person name="Rieseberg L.H."/>
            <person name="Langlade N.B."/>
        </authorList>
    </citation>
    <scope>NUCLEOTIDE SEQUENCE</scope>
    <source>
        <tissue evidence="7">Leaves</tissue>
    </source>
</reference>
<evidence type="ECO:0000313" key="7">
    <source>
        <dbReference type="EMBL" id="KAF5781856.1"/>
    </source>
</evidence>
<evidence type="ECO:0000256" key="4">
    <source>
        <dbReference type="ARBA" id="ARBA00023242"/>
    </source>
</evidence>
<feature type="domain" description="NAC" evidence="6">
    <location>
        <begin position="1"/>
        <end position="56"/>
    </location>
</feature>
<evidence type="ECO:0000313" key="8">
    <source>
        <dbReference type="Proteomes" id="UP000215914"/>
    </source>
</evidence>
<dbReference type="Gene3D" id="2.170.150.80">
    <property type="entry name" value="NAC domain"/>
    <property type="match status" value="1"/>
</dbReference>
<feature type="compositionally biased region" description="Basic and acidic residues" evidence="5">
    <location>
        <begin position="74"/>
        <end position="87"/>
    </location>
</feature>
<gene>
    <name evidence="7" type="ORF">HanXRQr2_Chr11g0488721</name>
</gene>
<keyword evidence="2" id="KW-0238">DNA-binding</keyword>
<dbReference type="PROSITE" id="PS51005">
    <property type="entry name" value="NAC"/>
    <property type="match status" value="1"/>
</dbReference>
<organism evidence="7 8">
    <name type="scientific">Helianthus annuus</name>
    <name type="common">Common sunflower</name>
    <dbReference type="NCBI Taxonomy" id="4232"/>
    <lineage>
        <taxon>Eukaryota</taxon>
        <taxon>Viridiplantae</taxon>
        <taxon>Streptophyta</taxon>
        <taxon>Embryophyta</taxon>
        <taxon>Tracheophyta</taxon>
        <taxon>Spermatophyta</taxon>
        <taxon>Magnoliopsida</taxon>
        <taxon>eudicotyledons</taxon>
        <taxon>Gunneridae</taxon>
        <taxon>Pentapetalae</taxon>
        <taxon>asterids</taxon>
        <taxon>campanulids</taxon>
        <taxon>Asterales</taxon>
        <taxon>Asteraceae</taxon>
        <taxon>Asteroideae</taxon>
        <taxon>Heliantheae alliance</taxon>
        <taxon>Heliantheae</taxon>
        <taxon>Helianthus</taxon>
    </lineage>
</organism>
<name>A0A9K3HNX7_HELAN</name>
<sequence length="324" mass="36499">MIREAVGSRRSLTFYDDKGNKTLWRMYEYTTNDPNLPVGSDGNKLSDCVLCKVYKKETILTDNNKQSGQVPNERNQEQNQPHDEPPIKRRRVSAGNQANGIEHIPNSKADVMPYQHPVNNIVGFGQPIPPQTLQFNQGTLMHTRTNPDHRGSNSAVEAPFQVFAREQVGPYSDSYGGDTTGRVPNLLTSTESLLEDPTLVTWTDDGIHEDQVTWINNNIDVEQSPLTLTKGPHEDPTLMTSTNNIAEKELPLTTLTHGWHEDPTLLTCTNKIHEEQSPLTLTHKLYEDPTLVTWPESPIEDPTYKTSAYYGFDKDIASLLMNIF</sequence>
<dbReference type="Proteomes" id="UP000215914">
    <property type="component" value="Unassembled WGS sequence"/>
</dbReference>
<evidence type="ECO:0000256" key="3">
    <source>
        <dbReference type="ARBA" id="ARBA00023163"/>
    </source>
</evidence>